<proteinExistence type="predicted"/>
<dbReference type="Proteomes" id="UP000037178">
    <property type="component" value="Unassembled WGS sequence"/>
</dbReference>
<feature type="domain" description="Response regulatory" evidence="3">
    <location>
        <begin position="12"/>
        <end position="132"/>
    </location>
</feature>
<comment type="caution">
    <text evidence="4">The sequence shown here is derived from an EMBL/GenBank/DDBJ whole genome shotgun (WGS) entry which is preliminary data.</text>
</comment>
<dbReference type="Gene3D" id="3.40.50.2300">
    <property type="match status" value="1"/>
</dbReference>
<dbReference type="GO" id="GO:0000160">
    <property type="term" value="P:phosphorelay signal transduction system"/>
    <property type="evidence" value="ECO:0007669"/>
    <property type="project" value="InterPro"/>
</dbReference>
<accession>A0A0J9E8T0</accession>
<dbReference type="InterPro" id="IPR011006">
    <property type="entry name" value="CheY-like_superfamily"/>
</dbReference>
<evidence type="ECO:0000313" key="5">
    <source>
        <dbReference type="Proteomes" id="UP000037178"/>
    </source>
</evidence>
<dbReference type="PANTHER" id="PTHR44591:SF3">
    <property type="entry name" value="RESPONSE REGULATORY DOMAIN-CONTAINING PROTEIN"/>
    <property type="match status" value="1"/>
</dbReference>
<dbReference type="SUPFAM" id="SSF52172">
    <property type="entry name" value="CheY-like"/>
    <property type="match status" value="1"/>
</dbReference>
<evidence type="ECO:0000313" key="4">
    <source>
        <dbReference type="EMBL" id="KMW59182.1"/>
    </source>
</evidence>
<dbReference type="AlphaFoldDB" id="A0A0J9E8T0"/>
<evidence type="ECO:0000256" key="2">
    <source>
        <dbReference type="PROSITE-ProRule" id="PRU00169"/>
    </source>
</evidence>
<reference evidence="4 5" key="1">
    <citation type="submission" date="2015-06" db="EMBL/GenBank/DDBJ databases">
        <title>Draft genome sequence of an Alphaproteobacteria species associated to the Mediterranean sponge Oscarella lobularis.</title>
        <authorList>
            <person name="Jourda C."/>
            <person name="Santini S."/>
            <person name="Claverie J.-M."/>
        </authorList>
    </citation>
    <scope>NUCLEOTIDE SEQUENCE [LARGE SCALE GENOMIC DNA]</scope>
    <source>
        <strain evidence="4">IGS</strain>
    </source>
</reference>
<dbReference type="RefSeq" id="WP_049644697.1">
    <property type="nucleotide sequence ID" value="NZ_LFTY01000002.1"/>
</dbReference>
<dbReference type="STRING" id="1675527.AIOL_004163"/>
<sequence>MAPETFRTPDLTVLLADDDTDALEELADIVDLEGWKCLTAPDVDKALELIAANPAIKVVVTDVHFVDQAGETSNGLQLVSRAQARFADRGLSFVVLSGDPSALQSSIQIGAVDFLSKPLVAEDLVRAIKQAEASGGEERGNAELASFMIEKAQKAAMAAIKQDPAPNGQKPEGAA</sequence>
<dbReference type="InterPro" id="IPR001789">
    <property type="entry name" value="Sig_transdc_resp-reg_receiver"/>
</dbReference>
<dbReference type="OrthoDB" id="7861290at2"/>
<dbReference type="PATRIC" id="fig|1675527.3.peg.4363"/>
<dbReference type="EMBL" id="LFTY01000002">
    <property type="protein sequence ID" value="KMW59182.1"/>
    <property type="molecule type" value="Genomic_DNA"/>
</dbReference>
<keyword evidence="1 2" id="KW-0597">Phosphoprotein</keyword>
<dbReference type="SMART" id="SM00448">
    <property type="entry name" value="REC"/>
    <property type="match status" value="1"/>
</dbReference>
<dbReference type="PANTHER" id="PTHR44591">
    <property type="entry name" value="STRESS RESPONSE REGULATOR PROTEIN 1"/>
    <property type="match status" value="1"/>
</dbReference>
<name>A0A0J9E8T0_9RHOB</name>
<gene>
    <name evidence="4" type="ORF">AIOL_004163</name>
</gene>
<dbReference type="PROSITE" id="PS50110">
    <property type="entry name" value="RESPONSE_REGULATORY"/>
    <property type="match status" value="1"/>
</dbReference>
<feature type="modified residue" description="4-aspartylphosphate" evidence="2">
    <location>
        <position position="62"/>
    </location>
</feature>
<dbReference type="InterPro" id="IPR050595">
    <property type="entry name" value="Bact_response_regulator"/>
</dbReference>
<protein>
    <recommendedName>
        <fullName evidence="3">Response regulatory domain-containing protein</fullName>
    </recommendedName>
</protein>
<organism evidence="4 5">
    <name type="scientific">Candidatus Rhodobacter oscarellae</name>
    <dbReference type="NCBI Taxonomy" id="1675527"/>
    <lineage>
        <taxon>Bacteria</taxon>
        <taxon>Pseudomonadati</taxon>
        <taxon>Pseudomonadota</taxon>
        <taxon>Alphaproteobacteria</taxon>
        <taxon>Rhodobacterales</taxon>
        <taxon>Rhodobacter group</taxon>
        <taxon>Rhodobacter</taxon>
    </lineage>
</organism>
<evidence type="ECO:0000259" key="3">
    <source>
        <dbReference type="PROSITE" id="PS50110"/>
    </source>
</evidence>
<evidence type="ECO:0000256" key="1">
    <source>
        <dbReference type="ARBA" id="ARBA00022553"/>
    </source>
</evidence>
<dbReference type="Pfam" id="PF00072">
    <property type="entry name" value="Response_reg"/>
    <property type="match status" value="1"/>
</dbReference>
<keyword evidence="5" id="KW-1185">Reference proteome</keyword>